<keyword evidence="2" id="KW-0812">Transmembrane</keyword>
<name>A0ABS1MPN3_9ACTN</name>
<evidence type="ECO:0000313" key="3">
    <source>
        <dbReference type="EMBL" id="MBL1089732.1"/>
    </source>
</evidence>
<organism evidence="3 4">
    <name type="scientific">Streptomyces siderophoricus</name>
    <dbReference type="NCBI Taxonomy" id="2802281"/>
    <lineage>
        <taxon>Bacteria</taxon>
        <taxon>Bacillati</taxon>
        <taxon>Actinomycetota</taxon>
        <taxon>Actinomycetes</taxon>
        <taxon>Kitasatosporales</taxon>
        <taxon>Streptomycetaceae</taxon>
        <taxon>Streptomyces</taxon>
    </lineage>
</organism>
<gene>
    <name evidence="3" type="ORF">JK360_10035</name>
</gene>
<dbReference type="EMBL" id="JAERRI010000005">
    <property type="protein sequence ID" value="MBL1089732.1"/>
    <property type="molecule type" value="Genomic_DNA"/>
</dbReference>
<keyword evidence="2" id="KW-0472">Membrane</keyword>
<dbReference type="RefSeq" id="WP_201802619.1">
    <property type="nucleotide sequence ID" value="NZ_JAERRI010000005.1"/>
</dbReference>
<keyword evidence="2" id="KW-1133">Transmembrane helix</keyword>
<comment type="caution">
    <text evidence="3">The sequence shown here is derived from an EMBL/GenBank/DDBJ whole genome shotgun (WGS) entry which is preliminary data.</text>
</comment>
<accession>A0ABS1MPN3</accession>
<evidence type="ECO:0000256" key="2">
    <source>
        <dbReference type="SAM" id="Phobius"/>
    </source>
</evidence>
<dbReference type="Proteomes" id="UP000629371">
    <property type="component" value="Unassembled WGS sequence"/>
</dbReference>
<proteinExistence type="predicted"/>
<feature type="transmembrane region" description="Helical" evidence="2">
    <location>
        <begin position="121"/>
        <end position="139"/>
    </location>
</feature>
<feature type="region of interest" description="Disordered" evidence="1">
    <location>
        <begin position="77"/>
        <end position="96"/>
    </location>
</feature>
<feature type="compositionally biased region" description="Gly residues" evidence="1">
    <location>
        <begin position="30"/>
        <end position="41"/>
    </location>
</feature>
<protein>
    <recommendedName>
        <fullName evidence="5">DUF3040 domain-containing protein</fullName>
    </recommendedName>
</protein>
<evidence type="ECO:0000313" key="4">
    <source>
        <dbReference type="Proteomes" id="UP000629371"/>
    </source>
</evidence>
<feature type="region of interest" description="Disordered" evidence="1">
    <location>
        <begin position="1"/>
        <end position="60"/>
    </location>
</feature>
<evidence type="ECO:0000256" key="1">
    <source>
        <dbReference type="SAM" id="MobiDB-lite"/>
    </source>
</evidence>
<reference evidence="3 4" key="1">
    <citation type="submission" date="2021-01" db="EMBL/GenBank/DDBJ databases">
        <title>WGS of actinomycetes isolated from Thailand.</title>
        <authorList>
            <person name="Thawai C."/>
        </authorList>
    </citation>
    <scope>NUCLEOTIDE SEQUENCE [LARGE SCALE GENOMIC DNA]</scope>
    <source>
        <strain evidence="3 4">CH9-7</strain>
    </source>
</reference>
<evidence type="ECO:0008006" key="5">
    <source>
        <dbReference type="Google" id="ProtNLM"/>
    </source>
</evidence>
<keyword evidence="4" id="KW-1185">Reference proteome</keyword>
<sequence length="147" mass="14979">MPASGGPGERRRGQRRYGQGRAGHNNAGGVVSGRGNPAGRGGARRDLPGGEGRPLSPYDDRAFGELAESFRYHAVPYARPRTSPAGRPARSRPTRRGLGRLALAAAAGGLTAGILLAHALLLAGGLVLAGLAGHLAAGGRGRYREGS</sequence>